<proteinExistence type="predicted"/>
<name>A0A0F9BCS4_9ZZZZ</name>
<accession>A0A0F9BCS4</accession>
<dbReference type="EMBL" id="LAZR01049958">
    <property type="protein sequence ID" value="KKK88424.1"/>
    <property type="molecule type" value="Genomic_DNA"/>
</dbReference>
<reference evidence="1" key="1">
    <citation type="journal article" date="2015" name="Nature">
        <title>Complex archaea that bridge the gap between prokaryotes and eukaryotes.</title>
        <authorList>
            <person name="Spang A."/>
            <person name="Saw J.H."/>
            <person name="Jorgensen S.L."/>
            <person name="Zaremba-Niedzwiedzka K."/>
            <person name="Martijn J."/>
            <person name="Lind A.E."/>
            <person name="van Eijk R."/>
            <person name="Schleper C."/>
            <person name="Guy L."/>
            <person name="Ettema T.J."/>
        </authorList>
    </citation>
    <scope>NUCLEOTIDE SEQUENCE</scope>
</reference>
<feature type="non-terminal residue" evidence="1">
    <location>
        <position position="1"/>
    </location>
</feature>
<protein>
    <submittedName>
        <fullName evidence="1">Uncharacterized protein</fullName>
    </submittedName>
</protein>
<gene>
    <name evidence="1" type="ORF">LCGC14_2743300</name>
</gene>
<dbReference type="SUPFAM" id="SSF51182">
    <property type="entry name" value="RmlC-like cupins"/>
    <property type="match status" value="1"/>
</dbReference>
<comment type="caution">
    <text evidence="1">The sequence shown here is derived from an EMBL/GenBank/DDBJ whole genome shotgun (WGS) entry which is preliminary data.</text>
</comment>
<dbReference type="Gene3D" id="2.60.120.10">
    <property type="entry name" value="Jelly Rolls"/>
    <property type="match status" value="1"/>
</dbReference>
<organism evidence="1">
    <name type="scientific">marine sediment metagenome</name>
    <dbReference type="NCBI Taxonomy" id="412755"/>
    <lineage>
        <taxon>unclassified sequences</taxon>
        <taxon>metagenomes</taxon>
        <taxon>ecological metagenomes</taxon>
    </lineage>
</organism>
<dbReference type="AlphaFoldDB" id="A0A0F9BCS4"/>
<dbReference type="InterPro" id="IPR014710">
    <property type="entry name" value="RmlC-like_jellyroll"/>
</dbReference>
<dbReference type="InterPro" id="IPR011051">
    <property type="entry name" value="RmlC_Cupin_sf"/>
</dbReference>
<sequence length="71" mass="8323">IYGRCKMEMVDIRDGSLRVVILNGSASREFVKVRRYERHIVKNLSNSEKCELLVIASEEYDENDPDTFKEK</sequence>
<evidence type="ECO:0000313" key="1">
    <source>
        <dbReference type="EMBL" id="KKK88424.1"/>
    </source>
</evidence>